<comment type="caution">
    <text evidence="1">The sequence shown here is derived from an EMBL/GenBank/DDBJ whole genome shotgun (WGS) entry which is preliminary data.</text>
</comment>
<gene>
    <name evidence="1" type="ORF">FA95DRAFT_1684834</name>
</gene>
<evidence type="ECO:0000313" key="1">
    <source>
        <dbReference type="EMBL" id="KAI0037695.1"/>
    </source>
</evidence>
<dbReference type="EMBL" id="MU276772">
    <property type="protein sequence ID" value="KAI0037695.1"/>
    <property type="molecule type" value="Genomic_DNA"/>
</dbReference>
<name>A0ACB8R1S6_9AGAM</name>
<reference evidence="1" key="1">
    <citation type="submission" date="2021-02" db="EMBL/GenBank/DDBJ databases">
        <authorList>
            <consortium name="DOE Joint Genome Institute"/>
            <person name="Ahrendt S."/>
            <person name="Looney B.P."/>
            <person name="Miyauchi S."/>
            <person name="Morin E."/>
            <person name="Drula E."/>
            <person name="Courty P.E."/>
            <person name="Chicoki N."/>
            <person name="Fauchery L."/>
            <person name="Kohler A."/>
            <person name="Kuo A."/>
            <person name="Labutti K."/>
            <person name="Pangilinan J."/>
            <person name="Lipzen A."/>
            <person name="Riley R."/>
            <person name="Andreopoulos W."/>
            <person name="He G."/>
            <person name="Johnson J."/>
            <person name="Barry K.W."/>
            <person name="Grigoriev I.V."/>
            <person name="Nagy L."/>
            <person name="Hibbett D."/>
            <person name="Henrissat B."/>
            <person name="Matheny P.B."/>
            <person name="Labbe J."/>
            <person name="Martin F."/>
        </authorList>
    </citation>
    <scope>NUCLEOTIDE SEQUENCE</scope>
    <source>
        <strain evidence="1">FP105234-sp</strain>
    </source>
</reference>
<protein>
    <submittedName>
        <fullName evidence="1">Uncharacterized protein</fullName>
    </submittedName>
</protein>
<accession>A0ACB8R1S6</accession>
<evidence type="ECO:0000313" key="2">
    <source>
        <dbReference type="Proteomes" id="UP000814033"/>
    </source>
</evidence>
<reference evidence="1" key="2">
    <citation type="journal article" date="2022" name="New Phytol.">
        <title>Evolutionary transition to the ectomycorrhizal habit in the genomes of a hyperdiverse lineage of mushroom-forming fungi.</title>
        <authorList>
            <person name="Looney B."/>
            <person name="Miyauchi S."/>
            <person name="Morin E."/>
            <person name="Drula E."/>
            <person name="Courty P.E."/>
            <person name="Kohler A."/>
            <person name="Kuo A."/>
            <person name="LaButti K."/>
            <person name="Pangilinan J."/>
            <person name="Lipzen A."/>
            <person name="Riley R."/>
            <person name="Andreopoulos W."/>
            <person name="He G."/>
            <person name="Johnson J."/>
            <person name="Nolan M."/>
            <person name="Tritt A."/>
            <person name="Barry K.W."/>
            <person name="Grigoriev I.V."/>
            <person name="Nagy L.G."/>
            <person name="Hibbett D."/>
            <person name="Henrissat B."/>
            <person name="Matheny P.B."/>
            <person name="Labbe J."/>
            <person name="Martin F.M."/>
        </authorList>
    </citation>
    <scope>NUCLEOTIDE SEQUENCE</scope>
    <source>
        <strain evidence="1">FP105234-sp</strain>
    </source>
</reference>
<dbReference type="Proteomes" id="UP000814033">
    <property type="component" value="Unassembled WGS sequence"/>
</dbReference>
<sequence>MARPKLSPQGQRLRTIIVTVPIIAATSLVLYKRLVLGEEQRHLPRDGNQEGRIVEFAPKAAEQEREQARRSSSS</sequence>
<proteinExistence type="predicted"/>
<keyword evidence="2" id="KW-1185">Reference proteome</keyword>
<organism evidence="1 2">
    <name type="scientific">Auriscalpium vulgare</name>
    <dbReference type="NCBI Taxonomy" id="40419"/>
    <lineage>
        <taxon>Eukaryota</taxon>
        <taxon>Fungi</taxon>
        <taxon>Dikarya</taxon>
        <taxon>Basidiomycota</taxon>
        <taxon>Agaricomycotina</taxon>
        <taxon>Agaricomycetes</taxon>
        <taxon>Russulales</taxon>
        <taxon>Auriscalpiaceae</taxon>
        <taxon>Auriscalpium</taxon>
    </lineage>
</organism>